<keyword evidence="4 6" id="KW-1133">Transmembrane helix</keyword>
<dbReference type="PANTHER" id="PTHR30250:SF26">
    <property type="entry name" value="PSMA PROTEIN"/>
    <property type="match status" value="1"/>
</dbReference>
<feature type="transmembrane region" description="Helical" evidence="6">
    <location>
        <begin position="453"/>
        <end position="475"/>
    </location>
</feature>
<name>A0ABT7QDG2_9GAMM</name>
<sequence length="488" mass="54075">MNGFNRLLKNSVANIINGFSNVILGIVISPFILKNLSLEQFSVWSLILQSGLFISLLGFGNQIAVGRYTSLAKFTKNESEFEAVMSNALVLSLISLLLSFITIAAVVSNFSFFMPQIVHSDESEYKLSFIIICLSFSFGLISSVFSGYFTGIERNDILAFINLTSRIFLGIIVIVSSKYGLLPMAVTYFLVNICSYIVIFLFFKRKESRGVSLKVTSGMKSLLSFCGGLAIWNLAQYFISGTGGFIVGKYDMTNLAYYMLALTMINAIVGVIGALINPIIQPIVKLNSLQRTDDVDRLVITLSFLFSLFIIVGVNISHYVSGFVLSIWIGIDKAEQTNIVFNYLLVAFAIRMVISPYGMKMVSEGRQLSISHYPLAEGVLNFGLSIYFVREYGALGIAYATIGAALILMLAYIYRYTSECNLDRKYILVSSSFFVLPLVAVINVFFLESSKSYSNSLMVMIAQLLILIPVAILIIRGIKDVKRLVNSI</sequence>
<dbReference type="Proteomes" id="UP001168109">
    <property type="component" value="Unassembled WGS sequence"/>
</dbReference>
<evidence type="ECO:0000313" key="8">
    <source>
        <dbReference type="Proteomes" id="UP001168109"/>
    </source>
</evidence>
<proteinExistence type="predicted"/>
<evidence type="ECO:0008006" key="9">
    <source>
        <dbReference type="Google" id="ProtNLM"/>
    </source>
</evidence>
<evidence type="ECO:0000256" key="6">
    <source>
        <dbReference type="SAM" id="Phobius"/>
    </source>
</evidence>
<gene>
    <name evidence="7" type="ORF">OB962_13420</name>
</gene>
<evidence type="ECO:0000313" key="7">
    <source>
        <dbReference type="EMBL" id="MDM5131982.1"/>
    </source>
</evidence>
<protein>
    <recommendedName>
        <fullName evidence="9">Polysaccharide biosynthesis protein</fullName>
    </recommendedName>
</protein>
<organism evidence="7 8">
    <name type="scientific">Aeromonas piscicola</name>
    <dbReference type="NCBI Taxonomy" id="600645"/>
    <lineage>
        <taxon>Bacteria</taxon>
        <taxon>Pseudomonadati</taxon>
        <taxon>Pseudomonadota</taxon>
        <taxon>Gammaproteobacteria</taxon>
        <taxon>Aeromonadales</taxon>
        <taxon>Aeromonadaceae</taxon>
        <taxon>Aeromonas</taxon>
    </lineage>
</organism>
<feature type="transmembrane region" description="Helical" evidence="6">
    <location>
        <begin position="426"/>
        <end position="447"/>
    </location>
</feature>
<feature type="transmembrane region" description="Helical" evidence="6">
    <location>
        <begin position="157"/>
        <end position="175"/>
    </location>
</feature>
<evidence type="ECO:0000256" key="2">
    <source>
        <dbReference type="ARBA" id="ARBA00022475"/>
    </source>
</evidence>
<feature type="transmembrane region" description="Helical" evidence="6">
    <location>
        <begin position="12"/>
        <end position="32"/>
    </location>
</feature>
<keyword evidence="2" id="KW-1003">Cell membrane</keyword>
<comment type="subcellular location">
    <subcellularLocation>
        <location evidence="1">Cell membrane</location>
        <topology evidence="1">Multi-pass membrane protein</topology>
    </subcellularLocation>
</comment>
<feature type="transmembrane region" description="Helical" evidence="6">
    <location>
        <begin position="127"/>
        <end position="150"/>
    </location>
</feature>
<accession>A0ABT7QDG2</accession>
<reference evidence="7" key="1">
    <citation type="submission" date="2024-05" db="EMBL/GenBank/DDBJ databases">
        <title>WGS of Aeromonas isolates.</title>
        <authorList>
            <person name="Lee H."/>
        </authorList>
    </citation>
    <scope>NUCLEOTIDE SEQUENCE</scope>
    <source>
        <strain evidence="7">LP308</strain>
    </source>
</reference>
<keyword evidence="8" id="KW-1185">Reference proteome</keyword>
<dbReference type="PANTHER" id="PTHR30250">
    <property type="entry name" value="PST FAMILY PREDICTED COLANIC ACID TRANSPORTER"/>
    <property type="match status" value="1"/>
</dbReference>
<feature type="transmembrane region" description="Helical" evidence="6">
    <location>
        <begin position="215"/>
        <end position="235"/>
    </location>
</feature>
<feature type="transmembrane region" description="Helical" evidence="6">
    <location>
        <begin position="255"/>
        <end position="277"/>
    </location>
</feature>
<feature type="transmembrane region" description="Helical" evidence="6">
    <location>
        <begin position="84"/>
        <end position="107"/>
    </location>
</feature>
<feature type="transmembrane region" description="Helical" evidence="6">
    <location>
        <begin position="181"/>
        <end position="203"/>
    </location>
</feature>
<keyword evidence="5 6" id="KW-0472">Membrane</keyword>
<evidence type="ECO:0000256" key="4">
    <source>
        <dbReference type="ARBA" id="ARBA00022989"/>
    </source>
</evidence>
<evidence type="ECO:0000256" key="5">
    <source>
        <dbReference type="ARBA" id="ARBA00023136"/>
    </source>
</evidence>
<keyword evidence="3 6" id="KW-0812">Transmembrane</keyword>
<evidence type="ECO:0000256" key="1">
    <source>
        <dbReference type="ARBA" id="ARBA00004651"/>
    </source>
</evidence>
<comment type="caution">
    <text evidence="7">The sequence shown here is derived from an EMBL/GenBank/DDBJ whole genome shotgun (WGS) entry which is preliminary data.</text>
</comment>
<dbReference type="InterPro" id="IPR050833">
    <property type="entry name" value="Poly_Biosynth_Transport"/>
</dbReference>
<feature type="transmembrane region" description="Helical" evidence="6">
    <location>
        <begin position="44"/>
        <end position="64"/>
    </location>
</feature>
<dbReference type="EMBL" id="JAOPLU010000003">
    <property type="protein sequence ID" value="MDM5131982.1"/>
    <property type="molecule type" value="Genomic_DNA"/>
</dbReference>
<feature type="transmembrane region" description="Helical" evidence="6">
    <location>
        <begin position="298"/>
        <end position="320"/>
    </location>
</feature>
<feature type="transmembrane region" description="Helical" evidence="6">
    <location>
        <begin position="395"/>
        <end position="414"/>
    </location>
</feature>
<dbReference type="RefSeq" id="WP_290042216.1">
    <property type="nucleotide sequence ID" value="NZ_JAOPLU010000003.1"/>
</dbReference>
<evidence type="ECO:0000256" key="3">
    <source>
        <dbReference type="ARBA" id="ARBA00022692"/>
    </source>
</evidence>